<dbReference type="CDD" id="cd08044">
    <property type="entry name" value="TAF5_NTD2"/>
    <property type="match status" value="1"/>
</dbReference>
<protein>
    <recommendedName>
        <fullName evidence="8">TFIID subunit TAF5 NTD2 domain-containing protein</fullName>
    </recommendedName>
</protein>
<gene>
    <name evidence="9" type="ORF">Bca52824_029935</name>
</gene>
<dbReference type="GO" id="GO:0016251">
    <property type="term" value="F:RNA polymerase II general transcription initiation factor activity"/>
    <property type="evidence" value="ECO:0007669"/>
    <property type="project" value="TreeGrafter"/>
</dbReference>
<dbReference type="EMBL" id="JAAMPC010000007">
    <property type="protein sequence ID" value="KAG2301284.1"/>
    <property type="molecule type" value="Genomic_DNA"/>
</dbReference>
<evidence type="ECO:0000256" key="5">
    <source>
        <dbReference type="ARBA" id="ARBA00023242"/>
    </source>
</evidence>
<dbReference type="SUPFAM" id="SSF50978">
    <property type="entry name" value="WD40 repeat-like"/>
    <property type="match status" value="1"/>
</dbReference>
<dbReference type="InterPro" id="IPR001680">
    <property type="entry name" value="WD40_rpt"/>
</dbReference>
<evidence type="ECO:0000256" key="1">
    <source>
        <dbReference type="ARBA" id="ARBA00004123"/>
    </source>
</evidence>
<sequence>MDPEQVDEFVMGYLKKKGFNTAVKRLQESLHHNNGTSFSSIDYHNDPELTKLIRSFSQSENDPSRYREGYSKLRSWGYNSLDLYKHELLRVMYPVFIHCYMDLVGKGHTQEARSFFNSFRKDHEMVHLRDLQKLGGVLAPSHLQEMEFARSLRQSKINIKICQYSYDLLIQYLHRTESTLMLGIINEHINFQVYSGQPNSASDDIEAVTIVESFHEKADHVNQKEIQWGLLEDSLEDRLEKTGGPISDSEKGQGESKVGDMDGSKKRSIEIGKQGSSIKKLKKDKAGNATAKVARQETSTVLPTPRVKPELAMPVMSTDVEESILEDLRNPVQLSSVAMPSVSFYTFVNTHNGLNSSSISHDGSLVAGGFSDSSIKVWDMAKIGQAGGFHPEIMFYLLQQIQQCSKAVEHEIKRNLVCYKGHNHTVWDAQFSPFGHYFASCSHDHTARIWSMDRIQPLRMMAGHLSDVDFSRRNLLFAAGAISKPSS</sequence>
<organism evidence="9 10">
    <name type="scientific">Brassica carinata</name>
    <name type="common">Ethiopian mustard</name>
    <name type="synonym">Abyssinian cabbage</name>
    <dbReference type="NCBI Taxonomy" id="52824"/>
    <lineage>
        <taxon>Eukaryota</taxon>
        <taxon>Viridiplantae</taxon>
        <taxon>Streptophyta</taxon>
        <taxon>Embryophyta</taxon>
        <taxon>Tracheophyta</taxon>
        <taxon>Spermatophyta</taxon>
        <taxon>Magnoliopsida</taxon>
        <taxon>eudicotyledons</taxon>
        <taxon>Gunneridae</taxon>
        <taxon>Pentapetalae</taxon>
        <taxon>rosids</taxon>
        <taxon>malvids</taxon>
        <taxon>Brassicales</taxon>
        <taxon>Brassicaceae</taxon>
        <taxon>Brassiceae</taxon>
        <taxon>Brassica</taxon>
    </lineage>
</organism>
<feature type="repeat" description="WD" evidence="6">
    <location>
        <begin position="419"/>
        <end position="460"/>
    </location>
</feature>
<feature type="region of interest" description="Disordered" evidence="7">
    <location>
        <begin position="240"/>
        <end position="306"/>
    </location>
</feature>
<dbReference type="InterPro" id="IPR007582">
    <property type="entry name" value="TFIID_NTD2"/>
</dbReference>
<dbReference type="Gene3D" id="1.25.40.500">
    <property type="entry name" value="TFIID subunit TAF5, NTD2 domain"/>
    <property type="match status" value="1"/>
</dbReference>
<dbReference type="InterPro" id="IPR037264">
    <property type="entry name" value="TFIID_NTD2_sf"/>
</dbReference>
<dbReference type="PANTHER" id="PTHR19879:SF1">
    <property type="entry name" value="CANNONBALL-RELATED"/>
    <property type="match status" value="1"/>
</dbReference>
<evidence type="ECO:0000313" key="9">
    <source>
        <dbReference type="EMBL" id="KAG2301284.1"/>
    </source>
</evidence>
<dbReference type="GO" id="GO:0005669">
    <property type="term" value="C:transcription factor TFIID complex"/>
    <property type="evidence" value="ECO:0007669"/>
    <property type="project" value="TreeGrafter"/>
</dbReference>
<dbReference type="InterPro" id="IPR015943">
    <property type="entry name" value="WD40/YVTN_repeat-like_dom_sf"/>
</dbReference>
<dbReference type="PROSITE" id="PS50082">
    <property type="entry name" value="WD_REPEATS_2"/>
    <property type="match status" value="2"/>
</dbReference>
<keyword evidence="4" id="KW-0677">Repeat</keyword>
<evidence type="ECO:0000313" key="10">
    <source>
        <dbReference type="Proteomes" id="UP000886595"/>
    </source>
</evidence>
<dbReference type="PROSITE" id="PS00678">
    <property type="entry name" value="WD_REPEATS_1"/>
    <property type="match status" value="1"/>
</dbReference>
<dbReference type="AlphaFoldDB" id="A0A8X7SCA4"/>
<keyword evidence="5" id="KW-0539">Nucleus</keyword>
<evidence type="ECO:0000256" key="2">
    <source>
        <dbReference type="ARBA" id="ARBA00009435"/>
    </source>
</evidence>
<dbReference type="InterPro" id="IPR006594">
    <property type="entry name" value="LisH"/>
</dbReference>
<dbReference type="Proteomes" id="UP000886595">
    <property type="component" value="Unassembled WGS sequence"/>
</dbReference>
<evidence type="ECO:0000256" key="3">
    <source>
        <dbReference type="ARBA" id="ARBA00022574"/>
    </source>
</evidence>
<evidence type="ECO:0000256" key="4">
    <source>
        <dbReference type="ARBA" id="ARBA00022737"/>
    </source>
</evidence>
<dbReference type="PROSITE" id="PS50294">
    <property type="entry name" value="WD_REPEATS_REGION"/>
    <property type="match status" value="1"/>
</dbReference>
<feature type="compositionally biased region" description="Basic and acidic residues" evidence="7">
    <location>
        <begin position="248"/>
        <end position="270"/>
    </location>
</feature>
<comment type="subcellular location">
    <subcellularLocation>
        <location evidence="1">Nucleus</location>
    </subcellularLocation>
</comment>
<dbReference type="InterPro" id="IPR036322">
    <property type="entry name" value="WD40_repeat_dom_sf"/>
</dbReference>
<keyword evidence="10" id="KW-1185">Reference proteome</keyword>
<dbReference type="PROSITE" id="PS50896">
    <property type="entry name" value="LISH"/>
    <property type="match status" value="1"/>
</dbReference>
<dbReference type="OrthoDB" id="674604at2759"/>
<evidence type="ECO:0000259" key="8">
    <source>
        <dbReference type="Pfam" id="PF04494"/>
    </source>
</evidence>
<evidence type="ECO:0000256" key="7">
    <source>
        <dbReference type="SAM" id="MobiDB-lite"/>
    </source>
</evidence>
<dbReference type="Gene3D" id="2.130.10.10">
    <property type="entry name" value="YVTN repeat-like/Quinoprotein amine dehydrogenase"/>
    <property type="match status" value="1"/>
</dbReference>
<dbReference type="SMART" id="SM00320">
    <property type="entry name" value="WD40"/>
    <property type="match status" value="2"/>
</dbReference>
<comment type="caution">
    <text evidence="9">The sequence shown here is derived from an EMBL/GenBank/DDBJ whole genome shotgun (WGS) entry which is preliminary data.</text>
</comment>
<name>A0A8X7SCA4_BRACI</name>
<dbReference type="Pfam" id="PF00400">
    <property type="entry name" value="WD40"/>
    <property type="match status" value="2"/>
</dbReference>
<dbReference type="Pfam" id="PF04494">
    <property type="entry name" value="TFIID_NTD2"/>
    <property type="match status" value="1"/>
</dbReference>
<feature type="domain" description="TFIID subunit TAF5 NTD2" evidence="8">
    <location>
        <begin position="60"/>
        <end position="189"/>
    </location>
</feature>
<proteinExistence type="inferred from homology"/>
<feature type="repeat" description="WD" evidence="6">
    <location>
        <begin position="347"/>
        <end position="380"/>
    </location>
</feature>
<evidence type="ECO:0000256" key="6">
    <source>
        <dbReference type="PROSITE-ProRule" id="PRU00221"/>
    </source>
</evidence>
<accession>A0A8X7SCA4</accession>
<dbReference type="InterPro" id="IPR019775">
    <property type="entry name" value="WD40_repeat_CS"/>
</dbReference>
<dbReference type="PANTHER" id="PTHR19879">
    <property type="entry name" value="TRANSCRIPTION INITIATION FACTOR TFIID"/>
    <property type="match status" value="1"/>
</dbReference>
<dbReference type="GO" id="GO:0006367">
    <property type="term" value="P:transcription initiation at RNA polymerase II promoter"/>
    <property type="evidence" value="ECO:0007669"/>
    <property type="project" value="TreeGrafter"/>
</dbReference>
<comment type="similarity">
    <text evidence="2">Belongs to the WD repeat TAF5 family.</text>
</comment>
<dbReference type="SUPFAM" id="SSF160897">
    <property type="entry name" value="Taf5 N-terminal domain-like"/>
    <property type="match status" value="1"/>
</dbReference>
<reference evidence="9 10" key="1">
    <citation type="submission" date="2020-02" db="EMBL/GenBank/DDBJ databases">
        <authorList>
            <person name="Ma Q."/>
            <person name="Huang Y."/>
            <person name="Song X."/>
            <person name="Pei D."/>
        </authorList>
    </citation>
    <scope>NUCLEOTIDE SEQUENCE [LARGE SCALE GENOMIC DNA]</scope>
    <source>
        <strain evidence="9">Sxm20200214</strain>
        <tissue evidence="9">Leaf</tissue>
    </source>
</reference>
<keyword evidence="3 6" id="KW-0853">WD repeat</keyword>